<protein>
    <submittedName>
        <fullName evidence="1">Uncharacterized protein</fullName>
    </submittedName>
</protein>
<dbReference type="EMBL" id="JAGTJQ010000010">
    <property type="protein sequence ID" value="KAH7021001.1"/>
    <property type="molecule type" value="Genomic_DNA"/>
</dbReference>
<evidence type="ECO:0000313" key="2">
    <source>
        <dbReference type="Proteomes" id="UP000756346"/>
    </source>
</evidence>
<reference evidence="1" key="1">
    <citation type="journal article" date="2021" name="Nat. Commun.">
        <title>Genetic determinants of endophytism in the Arabidopsis root mycobiome.</title>
        <authorList>
            <person name="Mesny F."/>
            <person name="Miyauchi S."/>
            <person name="Thiergart T."/>
            <person name="Pickel B."/>
            <person name="Atanasova L."/>
            <person name="Karlsson M."/>
            <person name="Huettel B."/>
            <person name="Barry K.W."/>
            <person name="Haridas S."/>
            <person name="Chen C."/>
            <person name="Bauer D."/>
            <person name="Andreopoulos W."/>
            <person name="Pangilinan J."/>
            <person name="LaButti K."/>
            <person name="Riley R."/>
            <person name="Lipzen A."/>
            <person name="Clum A."/>
            <person name="Drula E."/>
            <person name="Henrissat B."/>
            <person name="Kohler A."/>
            <person name="Grigoriev I.V."/>
            <person name="Martin F.M."/>
            <person name="Hacquard S."/>
        </authorList>
    </citation>
    <scope>NUCLEOTIDE SEQUENCE</scope>
    <source>
        <strain evidence="1">MPI-CAGE-CH-0230</strain>
    </source>
</reference>
<name>A0A9P8XV32_9PEZI</name>
<dbReference type="Proteomes" id="UP000756346">
    <property type="component" value="Unassembled WGS sequence"/>
</dbReference>
<keyword evidence="2" id="KW-1185">Reference proteome</keyword>
<dbReference type="AlphaFoldDB" id="A0A9P8XV32"/>
<proteinExistence type="predicted"/>
<comment type="caution">
    <text evidence="1">The sequence shown here is derived from an EMBL/GenBank/DDBJ whole genome shotgun (WGS) entry which is preliminary data.</text>
</comment>
<organism evidence="1 2">
    <name type="scientific">Microdochium trichocladiopsis</name>
    <dbReference type="NCBI Taxonomy" id="1682393"/>
    <lineage>
        <taxon>Eukaryota</taxon>
        <taxon>Fungi</taxon>
        <taxon>Dikarya</taxon>
        <taxon>Ascomycota</taxon>
        <taxon>Pezizomycotina</taxon>
        <taxon>Sordariomycetes</taxon>
        <taxon>Xylariomycetidae</taxon>
        <taxon>Xylariales</taxon>
        <taxon>Microdochiaceae</taxon>
        <taxon>Microdochium</taxon>
    </lineage>
</organism>
<accession>A0A9P8XV32</accession>
<sequence>MTFLCSSNIKPPYVFGAPRRLSFNCVRLVMIAATKQERLQIQEALKRKQDANKKKPFVQVLHWYSLFANRIGLDDAILDRTQSSYDQHSCSSSDTSRYHFSSGHCFMPRECVCFLVLADGPSGPPRLFQVCLKALHLGKWGIVHRQMKVIGSLVYRRRKTTVANWLHFLSSAVLSTPGIRVMEVPSKASCKASIQSCSDPFVIESYIWVSFLYQVPGLAASRDCVGCSALSNSAFV</sequence>
<gene>
    <name evidence="1" type="ORF">B0I36DRAFT_27782</name>
</gene>
<dbReference type="RefSeq" id="XP_046007202.1">
    <property type="nucleotide sequence ID" value="XM_046151425.1"/>
</dbReference>
<evidence type="ECO:0000313" key="1">
    <source>
        <dbReference type="EMBL" id="KAH7021001.1"/>
    </source>
</evidence>
<dbReference type="GeneID" id="70180971"/>